<keyword evidence="1" id="KW-0812">Transmembrane</keyword>
<accession>A0A2T4AA45</accession>
<proteinExistence type="predicted"/>
<dbReference type="GeneID" id="36623806"/>
<dbReference type="Proteomes" id="UP000241690">
    <property type="component" value="Unassembled WGS sequence"/>
</dbReference>
<keyword evidence="3" id="KW-1185">Reference proteome</keyword>
<sequence length="176" mass="20065">MPAVSSYIDQSRFRPSMLQHAGRFNLSRHENDGASVIFLFFLKRSIGLLSAPLRVPLVEKGRGIHDTQTLEHILHFPPRSTCNICLFSFSFLYPCLRAHDVRASATFTVHYPSTLGIPSNVYERQHLCGSIVIAWGVLFANSFIVLFSYNSRLLFFLAVLFFSTIYRRSPYLDRGS</sequence>
<reference evidence="2 3" key="1">
    <citation type="submission" date="2016-07" db="EMBL/GenBank/DDBJ databases">
        <title>Multiple horizontal gene transfer events from other fungi enriched the ability of initially mycotrophic Trichoderma (Ascomycota) to feed on dead plant biomass.</title>
        <authorList>
            <consortium name="DOE Joint Genome Institute"/>
            <person name="Aerts A."/>
            <person name="Atanasova L."/>
            <person name="Chenthamara K."/>
            <person name="Zhang J."/>
            <person name="Grujic M."/>
            <person name="Henrissat B."/>
            <person name="Kuo A."/>
            <person name="Salamov A."/>
            <person name="Lipzen A."/>
            <person name="Labutti K."/>
            <person name="Barry K."/>
            <person name="Miao Y."/>
            <person name="Rahimi M.J."/>
            <person name="Shen Q."/>
            <person name="Grigoriev I.V."/>
            <person name="Kubicek C.P."/>
            <person name="Druzhinina I.S."/>
        </authorList>
    </citation>
    <scope>NUCLEOTIDE SEQUENCE [LARGE SCALE GENOMIC DNA]</scope>
    <source>
        <strain evidence="2 3">CBS 226.95</strain>
    </source>
</reference>
<feature type="transmembrane region" description="Helical" evidence="1">
    <location>
        <begin position="127"/>
        <end position="147"/>
    </location>
</feature>
<evidence type="ECO:0000313" key="3">
    <source>
        <dbReference type="Proteomes" id="UP000241690"/>
    </source>
</evidence>
<keyword evidence="1" id="KW-1133">Transmembrane helix</keyword>
<gene>
    <name evidence="2" type="ORF">M431DRAFT_447798</name>
</gene>
<evidence type="ECO:0000256" key="1">
    <source>
        <dbReference type="SAM" id="Phobius"/>
    </source>
</evidence>
<organism evidence="2 3">
    <name type="scientific">Trichoderma harzianum CBS 226.95</name>
    <dbReference type="NCBI Taxonomy" id="983964"/>
    <lineage>
        <taxon>Eukaryota</taxon>
        <taxon>Fungi</taxon>
        <taxon>Dikarya</taxon>
        <taxon>Ascomycota</taxon>
        <taxon>Pezizomycotina</taxon>
        <taxon>Sordariomycetes</taxon>
        <taxon>Hypocreomycetidae</taxon>
        <taxon>Hypocreales</taxon>
        <taxon>Hypocreaceae</taxon>
        <taxon>Trichoderma</taxon>
    </lineage>
</organism>
<protein>
    <submittedName>
        <fullName evidence="2">Uncharacterized protein</fullName>
    </submittedName>
</protein>
<name>A0A2T4AA45_TRIHA</name>
<dbReference type="EMBL" id="KZ679681">
    <property type="protein sequence ID" value="PTB53941.1"/>
    <property type="molecule type" value="Genomic_DNA"/>
</dbReference>
<keyword evidence="1" id="KW-0472">Membrane</keyword>
<dbReference type="RefSeq" id="XP_024773618.1">
    <property type="nucleotide sequence ID" value="XM_024915239.1"/>
</dbReference>
<dbReference type="AlphaFoldDB" id="A0A2T4AA45"/>
<evidence type="ECO:0000313" key="2">
    <source>
        <dbReference type="EMBL" id="PTB53941.1"/>
    </source>
</evidence>